<dbReference type="InterPro" id="IPR022907">
    <property type="entry name" value="VapC_family"/>
</dbReference>
<dbReference type="Gene3D" id="3.40.50.1010">
    <property type="entry name" value="5'-nuclease"/>
    <property type="match status" value="1"/>
</dbReference>
<proteinExistence type="inferred from homology"/>
<dbReference type="EC" id="3.1.-.-" evidence="6"/>
<keyword evidence="3 6" id="KW-0479">Metal-binding</keyword>
<evidence type="ECO:0000313" key="8">
    <source>
        <dbReference type="EMBL" id="SPD85583.1"/>
    </source>
</evidence>
<keyword evidence="5 6" id="KW-0460">Magnesium</keyword>
<reference evidence="8 9" key="1">
    <citation type="submission" date="2018-02" db="EMBL/GenBank/DDBJ databases">
        <authorList>
            <person name="Cohen D.B."/>
            <person name="Kent A.D."/>
        </authorList>
    </citation>
    <scope>NUCLEOTIDE SEQUENCE [LARGE SCALE GENOMIC DNA]</scope>
    <source>
        <strain evidence="8">1</strain>
    </source>
</reference>
<sequence length="155" mass="17077">MRFSLRGSVGTEIVIICDTGPLVAAAIIDDANHHACVELWTGLRLAGRRLLVPETVVAEVGYLLDSKLGSRAEAAFHRAIADGDYEIADLTPEDHLRMADLIERYQDLRLGTTDASVIALAERLDVSEIATLDRRHFTVVRPVHVQALTLLPERI</sequence>
<comment type="similarity">
    <text evidence="6">Belongs to the PINc/VapC protein family.</text>
</comment>
<name>A0A2N9JCT1_9ACTN</name>
<dbReference type="KEGG" id="mgg:MPLG2_0547"/>
<dbReference type="PANTHER" id="PTHR42188:SF1">
    <property type="entry name" value="23S RRNA-SPECIFIC ENDONUCLEASE VAPC20"/>
    <property type="match status" value="1"/>
</dbReference>
<dbReference type="EMBL" id="LT985188">
    <property type="protein sequence ID" value="SPD85583.1"/>
    <property type="molecule type" value="Genomic_DNA"/>
</dbReference>
<gene>
    <name evidence="6" type="primary">vapC</name>
    <name evidence="8" type="ORF">MPLG2_0547</name>
</gene>
<keyword evidence="4 6" id="KW-0378">Hydrolase</keyword>
<evidence type="ECO:0000256" key="3">
    <source>
        <dbReference type="ARBA" id="ARBA00022723"/>
    </source>
</evidence>
<feature type="binding site" evidence="6">
    <location>
        <position position="18"/>
    </location>
    <ligand>
        <name>Mg(2+)</name>
        <dbReference type="ChEBI" id="CHEBI:18420"/>
    </ligand>
</feature>
<dbReference type="GO" id="GO:0004521">
    <property type="term" value="F:RNA endonuclease activity"/>
    <property type="evidence" value="ECO:0007669"/>
    <property type="project" value="InterPro"/>
</dbReference>
<comment type="cofactor">
    <cofactor evidence="6">
        <name>Mg(2+)</name>
        <dbReference type="ChEBI" id="CHEBI:18420"/>
    </cofactor>
</comment>
<keyword evidence="9" id="KW-1185">Reference proteome</keyword>
<evidence type="ECO:0000256" key="4">
    <source>
        <dbReference type="ARBA" id="ARBA00022801"/>
    </source>
</evidence>
<dbReference type="InterPro" id="IPR029060">
    <property type="entry name" value="PIN-like_dom_sf"/>
</dbReference>
<dbReference type="AlphaFoldDB" id="A0A2N9JCT1"/>
<keyword evidence="1 6" id="KW-1277">Toxin-antitoxin system</keyword>
<dbReference type="InterPro" id="IPR039018">
    <property type="entry name" value="VapC20-like"/>
</dbReference>
<dbReference type="GO" id="GO:0090729">
    <property type="term" value="F:toxin activity"/>
    <property type="evidence" value="ECO:0007669"/>
    <property type="project" value="UniProtKB-KW"/>
</dbReference>
<keyword evidence="6" id="KW-0800">Toxin</keyword>
<dbReference type="PANTHER" id="PTHR42188">
    <property type="entry name" value="23S RRNA-SPECIFIC ENDONUCLEASE VAPC20"/>
    <property type="match status" value="1"/>
</dbReference>
<comment type="function">
    <text evidence="6">Toxic component of a toxin-antitoxin (TA) system. An RNase.</text>
</comment>
<evidence type="ECO:0000256" key="5">
    <source>
        <dbReference type="ARBA" id="ARBA00022842"/>
    </source>
</evidence>
<dbReference type="Pfam" id="PF01850">
    <property type="entry name" value="PIN"/>
    <property type="match status" value="1"/>
</dbReference>
<dbReference type="InterPro" id="IPR002716">
    <property type="entry name" value="PIN_dom"/>
</dbReference>
<dbReference type="Proteomes" id="UP000238164">
    <property type="component" value="Chromosome 1"/>
</dbReference>
<protein>
    <recommendedName>
        <fullName evidence="6">Ribonuclease VapC</fullName>
        <shortName evidence="6">RNase VapC</shortName>
        <ecNumber evidence="6">3.1.-.-</ecNumber>
    </recommendedName>
    <alternativeName>
        <fullName evidence="6">Toxin VapC</fullName>
    </alternativeName>
</protein>
<keyword evidence="2 6" id="KW-0540">Nuclease</keyword>
<dbReference type="HAMAP" id="MF_00265">
    <property type="entry name" value="VapC_Nob1"/>
    <property type="match status" value="1"/>
</dbReference>
<dbReference type="RefSeq" id="WP_197710049.1">
    <property type="nucleotide sequence ID" value="NZ_BAAAGO010000042.1"/>
</dbReference>
<feature type="domain" description="PIN" evidence="7">
    <location>
        <begin position="15"/>
        <end position="137"/>
    </location>
</feature>
<dbReference type="SUPFAM" id="SSF88723">
    <property type="entry name" value="PIN domain-like"/>
    <property type="match status" value="1"/>
</dbReference>
<organism evidence="8 9">
    <name type="scientific">Micropruina glycogenica</name>
    <dbReference type="NCBI Taxonomy" id="75385"/>
    <lineage>
        <taxon>Bacteria</taxon>
        <taxon>Bacillati</taxon>
        <taxon>Actinomycetota</taxon>
        <taxon>Actinomycetes</taxon>
        <taxon>Propionibacteriales</taxon>
        <taxon>Nocardioidaceae</taxon>
        <taxon>Micropruina</taxon>
    </lineage>
</organism>
<evidence type="ECO:0000259" key="7">
    <source>
        <dbReference type="Pfam" id="PF01850"/>
    </source>
</evidence>
<dbReference type="GO" id="GO:0000287">
    <property type="term" value="F:magnesium ion binding"/>
    <property type="evidence" value="ECO:0007669"/>
    <property type="project" value="UniProtKB-UniRule"/>
</dbReference>
<evidence type="ECO:0000313" key="9">
    <source>
        <dbReference type="Proteomes" id="UP000238164"/>
    </source>
</evidence>
<dbReference type="GO" id="GO:0016075">
    <property type="term" value="P:rRNA catabolic process"/>
    <property type="evidence" value="ECO:0007669"/>
    <property type="project" value="TreeGrafter"/>
</dbReference>
<evidence type="ECO:0000256" key="1">
    <source>
        <dbReference type="ARBA" id="ARBA00022649"/>
    </source>
</evidence>
<evidence type="ECO:0000256" key="2">
    <source>
        <dbReference type="ARBA" id="ARBA00022722"/>
    </source>
</evidence>
<accession>A0A2N9JCT1</accession>
<dbReference type="GO" id="GO:0016787">
    <property type="term" value="F:hydrolase activity"/>
    <property type="evidence" value="ECO:0007669"/>
    <property type="project" value="UniProtKB-KW"/>
</dbReference>
<evidence type="ECO:0000256" key="6">
    <source>
        <dbReference type="HAMAP-Rule" id="MF_00265"/>
    </source>
</evidence>
<feature type="binding site" evidence="6">
    <location>
        <position position="114"/>
    </location>
    <ligand>
        <name>Mg(2+)</name>
        <dbReference type="ChEBI" id="CHEBI:18420"/>
    </ligand>
</feature>